<feature type="region of interest" description="Disordered" evidence="1">
    <location>
        <begin position="133"/>
        <end position="158"/>
    </location>
</feature>
<feature type="compositionally biased region" description="Acidic residues" evidence="1">
    <location>
        <begin position="67"/>
        <end position="83"/>
    </location>
</feature>
<accession>A0AAW0WYU8</accession>
<dbReference type="PANTHER" id="PTHR13138:SF3">
    <property type="entry name" value="CD2 ANTIGEN CYTOPLASMIC TAIL-BINDING PROTEIN 2"/>
    <property type="match status" value="1"/>
</dbReference>
<feature type="compositionally biased region" description="Acidic residues" evidence="1">
    <location>
        <begin position="45"/>
        <end position="57"/>
    </location>
</feature>
<comment type="caution">
    <text evidence="2">The sequence shown here is derived from an EMBL/GenBank/DDBJ whole genome shotgun (WGS) entry which is preliminary data.</text>
</comment>
<keyword evidence="3" id="KW-1185">Reference proteome</keyword>
<reference evidence="2 3" key="1">
    <citation type="journal article" date="2024" name="BMC Genomics">
        <title>Genome assembly of redclaw crayfish (Cherax quadricarinatus) provides insights into its immune adaptation and hypoxia tolerance.</title>
        <authorList>
            <person name="Liu Z."/>
            <person name="Zheng J."/>
            <person name="Li H."/>
            <person name="Fang K."/>
            <person name="Wang S."/>
            <person name="He J."/>
            <person name="Zhou D."/>
            <person name="Weng S."/>
            <person name="Chi M."/>
            <person name="Gu Z."/>
            <person name="He J."/>
            <person name="Li F."/>
            <person name="Wang M."/>
        </authorList>
    </citation>
    <scope>NUCLEOTIDE SEQUENCE [LARGE SCALE GENOMIC DNA]</scope>
    <source>
        <strain evidence="2">ZL_2023a</strain>
    </source>
</reference>
<dbReference type="EMBL" id="JARKIK010000043">
    <property type="protein sequence ID" value="KAK8736792.1"/>
    <property type="molecule type" value="Genomic_DNA"/>
</dbReference>
<gene>
    <name evidence="2" type="ORF">OTU49_004646</name>
</gene>
<organism evidence="2 3">
    <name type="scientific">Cherax quadricarinatus</name>
    <name type="common">Australian red claw crayfish</name>
    <dbReference type="NCBI Taxonomy" id="27406"/>
    <lineage>
        <taxon>Eukaryota</taxon>
        <taxon>Metazoa</taxon>
        <taxon>Ecdysozoa</taxon>
        <taxon>Arthropoda</taxon>
        <taxon>Crustacea</taxon>
        <taxon>Multicrustacea</taxon>
        <taxon>Malacostraca</taxon>
        <taxon>Eumalacostraca</taxon>
        <taxon>Eucarida</taxon>
        <taxon>Decapoda</taxon>
        <taxon>Pleocyemata</taxon>
        <taxon>Astacidea</taxon>
        <taxon>Parastacoidea</taxon>
        <taxon>Parastacidae</taxon>
        <taxon>Cherax</taxon>
    </lineage>
</organism>
<proteinExistence type="predicted"/>
<dbReference type="AlphaFoldDB" id="A0AAW0WYU8"/>
<evidence type="ECO:0000313" key="3">
    <source>
        <dbReference type="Proteomes" id="UP001445076"/>
    </source>
</evidence>
<feature type="compositionally biased region" description="Basic and acidic residues" evidence="1">
    <location>
        <begin position="20"/>
        <end position="44"/>
    </location>
</feature>
<dbReference type="InterPro" id="IPR039905">
    <property type="entry name" value="CD2BP2/Lin1"/>
</dbReference>
<evidence type="ECO:0000313" key="2">
    <source>
        <dbReference type="EMBL" id="KAK8736792.1"/>
    </source>
</evidence>
<dbReference type="GO" id="GO:0005682">
    <property type="term" value="C:U5 snRNP"/>
    <property type="evidence" value="ECO:0007669"/>
    <property type="project" value="InterPro"/>
</dbReference>
<dbReference type="PANTHER" id="PTHR13138">
    <property type="entry name" value="PROTEIN LIN1"/>
    <property type="match status" value="1"/>
</dbReference>
<evidence type="ECO:0000256" key="1">
    <source>
        <dbReference type="SAM" id="MobiDB-lite"/>
    </source>
</evidence>
<sequence length="268" mass="30661">MMSRKRPSGPYSYDDDEDYVPSKDVKYSEREDLIPQKEKKHSLDSDEEDDDDDDDDETGGKNYDILRDEDIDGQEEGTVDFEGETQITPFNMKEELEDGHFDGDGFYHFKKESETIKDAWLDDIDWVKVKHREGDEKKYGSDTESNADSDDNPGGTPASGIISVYTEILEFLKQGETVAKALKRLGGNKKMSSAQRWKLKKTGNLGNENGDNNMSDFLKLTELSNKIIETGNMDVYQETFEMINLKKTCHVQSRHIGVRILLVLSWMK</sequence>
<feature type="region of interest" description="Disordered" evidence="1">
    <location>
        <begin position="1"/>
        <end position="85"/>
    </location>
</feature>
<name>A0AAW0WYU8_CHEQU</name>
<dbReference type="Proteomes" id="UP001445076">
    <property type="component" value="Unassembled WGS sequence"/>
</dbReference>
<protein>
    <recommendedName>
        <fullName evidence="4">CD2 antigen cytoplasmic tail-binding protein 2</fullName>
    </recommendedName>
</protein>
<evidence type="ECO:0008006" key="4">
    <source>
        <dbReference type="Google" id="ProtNLM"/>
    </source>
</evidence>